<dbReference type="SUPFAM" id="SSF103039">
    <property type="entry name" value="CheC-like"/>
    <property type="match status" value="1"/>
</dbReference>
<protein>
    <submittedName>
        <fullName evidence="4">Chemotaxis protein CheC</fullName>
    </submittedName>
</protein>
<dbReference type="InterPro" id="IPR050992">
    <property type="entry name" value="CheZ_family_phosphatases"/>
</dbReference>
<gene>
    <name evidence="4" type="ORF">HY768_10675</name>
</gene>
<dbReference type="InterPro" id="IPR007597">
    <property type="entry name" value="CheC"/>
</dbReference>
<proteinExistence type="predicted"/>
<dbReference type="GO" id="GO:0006935">
    <property type="term" value="P:chemotaxis"/>
    <property type="evidence" value="ECO:0007669"/>
    <property type="project" value="UniProtKB-KW"/>
</dbReference>
<dbReference type="Proteomes" id="UP000736328">
    <property type="component" value="Unassembled WGS sequence"/>
</dbReference>
<name>A0A933IAU3_UNCT6</name>
<dbReference type="GO" id="GO:0016787">
    <property type="term" value="F:hydrolase activity"/>
    <property type="evidence" value="ECO:0007669"/>
    <property type="project" value="UniProtKB-KW"/>
</dbReference>
<feature type="domain" description="CheC-like protein" evidence="3">
    <location>
        <begin position="10"/>
        <end position="45"/>
    </location>
</feature>
<dbReference type="InterPro" id="IPR028976">
    <property type="entry name" value="CheC-like_sf"/>
</dbReference>
<dbReference type="PANTHER" id="PTHR43693:SF1">
    <property type="entry name" value="PROTEIN PHOSPHATASE CHEZ"/>
    <property type="match status" value="1"/>
</dbReference>
<accession>A0A933IAU3</accession>
<evidence type="ECO:0000256" key="1">
    <source>
        <dbReference type="ARBA" id="ARBA00022500"/>
    </source>
</evidence>
<comment type="caution">
    <text evidence="4">The sequence shown here is derived from an EMBL/GenBank/DDBJ whole genome shotgun (WGS) entry which is preliminary data.</text>
</comment>
<keyword evidence="2" id="KW-0378">Hydrolase</keyword>
<reference evidence="4" key="1">
    <citation type="submission" date="2020-07" db="EMBL/GenBank/DDBJ databases">
        <title>Huge and variable diversity of episymbiotic CPR bacteria and DPANN archaea in groundwater ecosystems.</title>
        <authorList>
            <person name="He C.Y."/>
            <person name="Keren R."/>
            <person name="Whittaker M."/>
            <person name="Farag I.F."/>
            <person name="Doudna J."/>
            <person name="Cate J.H.D."/>
            <person name="Banfield J.F."/>
        </authorList>
    </citation>
    <scope>NUCLEOTIDE SEQUENCE</scope>
    <source>
        <strain evidence="4">NC_groundwater_1520_Pr4_B-0.1um_53_5</strain>
    </source>
</reference>
<dbReference type="EMBL" id="JACQXR010000145">
    <property type="protein sequence ID" value="MBI4727661.1"/>
    <property type="molecule type" value="Genomic_DNA"/>
</dbReference>
<dbReference type="Gene3D" id="3.40.1550.10">
    <property type="entry name" value="CheC-like"/>
    <property type="match status" value="1"/>
</dbReference>
<dbReference type="AlphaFoldDB" id="A0A933IAU3"/>
<keyword evidence="1" id="KW-0145">Chemotaxis</keyword>
<dbReference type="Pfam" id="PF04509">
    <property type="entry name" value="CheC"/>
    <property type="match status" value="1"/>
</dbReference>
<sequence>MDIKKLDPRHLDALKEVSNIGAGHAATALSELAQQIILIDVPVIEVKPLGEALTALALPGQKIACVTVGISGDITGESLLLFTERDAMEFANRVLGRVESIKPVSLGQLEESALKETSNIMTCAYMNALGELLGVMVIPTAPRLEIRDPRDAGGQSFSSHQEHWDMVISIKNEFRFMDKQIKLQGYFLLIPDGESLKAIFKKLNM</sequence>
<dbReference type="CDD" id="cd17909">
    <property type="entry name" value="CheC_ClassI"/>
    <property type="match status" value="1"/>
</dbReference>
<evidence type="ECO:0000313" key="5">
    <source>
        <dbReference type="Proteomes" id="UP000736328"/>
    </source>
</evidence>
<evidence type="ECO:0000313" key="4">
    <source>
        <dbReference type="EMBL" id="MBI4727661.1"/>
    </source>
</evidence>
<evidence type="ECO:0000259" key="3">
    <source>
        <dbReference type="Pfam" id="PF04509"/>
    </source>
</evidence>
<evidence type="ECO:0000256" key="2">
    <source>
        <dbReference type="ARBA" id="ARBA00022801"/>
    </source>
</evidence>
<dbReference type="PANTHER" id="PTHR43693">
    <property type="entry name" value="PROTEIN PHOSPHATASE CHEZ"/>
    <property type="match status" value="1"/>
</dbReference>
<organism evidence="4 5">
    <name type="scientific">candidate division TA06 bacterium</name>
    <dbReference type="NCBI Taxonomy" id="2250710"/>
    <lineage>
        <taxon>Bacteria</taxon>
        <taxon>Bacteria division TA06</taxon>
    </lineage>
</organism>